<dbReference type="EMBL" id="GGEC01056593">
    <property type="protein sequence ID" value="MBX37077.1"/>
    <property type="molecule type" value="Transcribed_RNA"/>
</dbReference>
<name>A0A2P2N3Q8_RHIMU</name>
<reference evidence="1" key="1">
    <citation type="submission" date="2018-02" db="EMBL/GenBank/DDBJ databases">
        <title>Rhizophora mucronata_Transcriptome.</title>
        <authorList>
            <person name="Meera S.P."/>
            <person name="Sreeshan A."/>
            <person name="Augustine A."/>
        </authorList>
    </citation>
    <scope>NUCLEOTIDE SEQUENCE</scope>
    <source>
        <tissue evidence="1">Leaf</tissue>
    </source>
</reference>
<dbReference type="AlphaFoldDB" id="A0A2P2N3Q8"/>
<sequence>MKKDLRTLEKRKGEIITPKKRKKTNVPSSFKILYTFHEIHYSKRYLTGKEINVEKSSPKRTDEVTTTKTSKGLLEVLVSS</sequence>
<protein>
    <submittedName>
        <fullName evidence="1">Uncharacterized protein</fullName>
    </submittedName>
</protein>
<organism evidence="1">
    <name type="scientific">Rhizophora mucronata</name>
    <name type="common">Asiatic mangrove</name>
    <dbReference type="NCBI Taxonomy" id="61149"/>
    <lineage>
        <taxon>Eukaryota</taxon>
        <taxon>Viridiplantae</taxon>
        <taxon>Streptophyta</taxon>
        <taxon>Embryophyta</taxon>
        <taxon>Tracheophyta</taxon>
        <taxon>Spermatophyta</taxon>
        <taxon>Magnoliopsida</taxon>
        <taxon>eudicotyledons</taxon>
        <taxon>Gunneridae</taxon>
        <taxon>Pentapetalae</taxon>
        <taxon>rosids</taxon>
        <taxon>fabids</taxon>
        <taxon>Malpighiales</taxon>
        <taxon>Rhizophoraceae</taxon>
        <taxon>Rhizophora</taxon>
    </lineage>
</organism>
<proteinExistence type="predicted"/>
<accession>A0A2P2N3Q8</accession>
<evidence type="ECO:0000313" key="1">
    <source>
        <dbReference type="EMBL" id="MBX37077.1"/>
    </source>
</evidence>